<dbReference type="EMBL" id="BAABFB010000072">
    <property type="protein sequence ID" value="GAA4488576.1"/>
    <property type="molecule type" value="Genomic_DNA"/>
</dbReference>
<reference evidence="2" key="1">
    <citation type="journal article" date="2019" name="Int. J. Syst. Evol. Microbiol.">
        <title>The Global Catalogue of Microorganisms (GCM) 10K type strain sequencing project: providing services to taxonomists for standard genome sequencing and annotation.</title>
        <authorList>
            <consortium name="The Broad Institute Genomics Platform"/>
            <consortium name="The Broad Institute Genome Sequencing Center for Infectious Disease"/>
            <person name="Wu L."/>
            <person name="Ma J."/>
        </authorList>
    </citation>
    <scope>NUCLEOTIDE SEQUENCE [LARGE SCALE GENOMIC DNA]</scope>
    <source>
        <strain evidence="2">JCM 32206</strain>
    </source>
</reference>
<name>A0ABP8PJH4_9NOCA</name>
<dbReference type="Proteomes" id="UP001501183">
    <property type="component" value="Unassembled WGS sequence"/>
</dbReference>
<comment type="caution">
    <text evidence="1">The sequence shown here is derived from an EMBL/GenBank/DDBJ whole genome shotgun (WGS) entry which is preliminary data.</text>
</comment>
<evidence type="ECO:0000313" key="1">
    <source>
        <dbReference type="EMBL" id="GAA4488576.1"/>
    </source>
</evidence>
<evidence type="ECO:0000313" key="2">
    <source>
        <dbReference type="Proteomes" id="UP001501183"/>
    </source>
</evidence>
<sequence length="400" mass="41760">MLAGGSATASAEPEVGCGWQFMSNATTLNIAFPDANATYWVLPYALAGDDRIELSGWYPYARYMSLNTYGTNFDTVDTLRDNQIAPEPGSGNPFADPAATGLPAAQRRWHATVTTGAADHTRNEISALPTGAGAQRVPVGFLIIRVYVPDDPRSAAGGVPLPEVSLTRAGRTASVPTCTTPFDPATVTAGPLGAAATTAFDKVIAGAASGAFPGNVPEATFVNPASTAGLFPNGDNKYVGAGLTYQPGRIVVVRGRAPSYPDTRAGTPPTEPGTDVRYWSMCQNDMVSPYPVVACAADFQTAVDESGYYTYVVAVPGEVPAHAAADPTVTVLPWGSTGVAKKVLFLRHMLPSAQFYPQSVQASQAAGADPATTMGEYYPRATYCSADTYRSGGWRACFGG</sequence>
<dbReference type="RefSeq" id="WP_345351741.1">
    <property type="nucleotide sequence ID" value="NZ_BAABFB010000072.1"/>
</dbReference>
<proteinExistence type="predicted"/>
<gene>
    <name evidence="1" type="ORF">GCM10023094_48680</name>
</gene>
<protein>
    <submittedName>
        <fullName evidence="1">Uncharacterized protein</fullName>
    </submittedName>
</protein>
<keyword evidence="2" id="KW-1185">Reference proteome</keyword>
<organism evidence="1 2">
    <name type="scientific">Rhodococcus olei</name>
    <dbReference type="NCBI Taxonomy" id="2161675"/>
    <lineage>
        <taxon>Bacteria</taxon>
        <taxon>Bacillati</taxon>
        <taxon>Actinomycetota</taxon>
        <taxon>Actinomycetes</taxon>
        <taxon>Mycobacteriales</taxon>
        <taxon>Nocardiaceae</taxon>
        <taxon>Rhodococcus</taxon>
    </lineage>
</organism>
<accession>A0ABP8PJH4</accession>